<proteinExistence type="predicted"/>
<gene>
    <name evidence="2" type="ORF">EGYM00163_LOCUS34031</name>
</gene>
<protein>
    <recommendedName>
        <fullName evidence="3">Fatty acid desaturase domain-containing protein</fullName>
    </recommendedName>
</protein>
<keyword evidence="1" id="KW-0472">Membrane</keyword>
<evidence type="ECO:0000313" key="2">
    <source>
        <dbReference type="EMBL" id="CAE0822830.1"/>
    </source>
</evidence>
<organism evidence="2">
    <name type="scientific">Eutreptiella gymnastica</name>
    <dbReference type="NCBI Taxonomy" id="73025"/>
    <lineage>
        <taxon>Eukaryota</taxon>
        <taxon>Discoba</taxon>
        <taxon>Euglenozoa</taxon>
        <taxon>Euglenida</taxon>
        <taxon>Spirocuta</taxon>
        <taxon>Euglenophyceae</taxon>
        <taxon>Eutreptiales</taxon>
        <taxon>Eutreptiaceae</taxon>
        <taxon>Eutreptiella</taxon>
    </lineage>
</organism>
<feature type="transmembrane region" description="Helical" evidence="1">
    <location>
        <begin position="221"/>
        <end position="242"/>
    </location>
</feature>
<evidence type="ECO:0008006" key="3">
    <source>
        <dbReference type="Google" id="ProtNLM"/>
    </source>
</evidence>
<reference evidence="2" key="1">
    <citation type="submission" date="2021-01" db="EMBL/GenBank/DDBJ databases">
        <authorList>
            <person name="Corre E."/>
            <person name="Pelletier E."/>
            <person name="Niang G."/>
            <person name="Scheremetjew M."/>
            <person name="Finn R."/>
            <person name="Kale V."/>
            <person name="Holt S."/>
            <person name="Cochrane G."/>
            <person name="Meng A."/>
            <person name="Brown T."/>
            <person name="Cohen L."/>
        </authorList>
    </citation>
    <scope>NUCLEOTIDE SEQUENCE</scope>
    <source>
        <strain evidence="2">CCMP1594</strain>
    </source>
</reference>
<feature type="transmembrane region" description="Helical" evidence="1">
    <location>
        <begin position="361"/>
        <end position="382"/>
    </location>
</feature>
<feature type="transmembrane region" description="Helical" evidence="1">
    <location>
        <begin position="119"/>
        <end position="139"/>
    </location>
</feature>
<name>A0A7S4G270_9EUGL</name>
<dbReference type="EMBL" id="HBJA01098458">
    <property type="protein sequence ID" value="CAE0822830.1"/>
    <property type="molecule type" value="Transcribed_RNA"/>
</dbReference>
<accession>A0A7S4G270</accession>
<sequence length="454" mass="48675">MPNHQVSLSTYTPEYQATPSPCKPSQWTALWAVPVGAVFVVLGMGLGYAAAPMMLATTPAVFQRTLPKPMLASGQATLPRPQSPVSAAVPEFSARHLAPASRSHTSSSSPNLAGVDVGVAMPLSLLWAVGIVMGLFGLARSIKGQTESWAMAATGPAKPLLSEADVDVAEEDRQNSNHSLAETDAARISAAAVSQLMEEGEVQVDVAVGSSALATEVESPGVMSIALSALLILAVFGSGLAVACGTQVAMQGVLGVIALYIIMSINEYVVHRYYQHLGWNTSGVFMFLKPMIPTLPRLKSSGHVEHHRETLDDMSLDTRSHHILDVDPYRGTAFSWSISAIMTLEIALQSYPILWLLGWSWTWSTVGLVAGVGFHAAVWQALHPAMHGLPDPPLAYGMPGWLLARFRESPYFRFLYVNHVGHHRVPGAHANYNVCYPLADHLFGTYAGVIPPKA</sequence>
<feature type="transmembrane region" description="Helical" evidence="1">
    <location>
        <begin position="248"/>
        <end position="270"/>
    </location>
</feature>
<keyword evidence="1" id="KW-0812">Transmembrane</keyword>
<feature type="transmembrane region" description="Helical" evidence="1">
    <location>
        <begin position="29"/>
        <end position="51"/>
    </location>
</feature>
<dbReference type="AlphaFoldDB" id="A0A7S4G270"/>
<evidence type="ECO:0000256" key="1">
    <source>
        <dbReference type="SAM" id="Phobius"/>
    </source>
</evidence>
<keyword evidence="1" id="KW-1133">Transmembrane helix</keyword>